<dbReference type="EMBL" id="CM000786">
    <property type="protein sequence ID" value="AQK40216.1"/>
    <property type="molecule type" value="Genomic_DNA"/>
</dbReference>
<dbReference type="SUPFAM" id="SSF52540">
    <property type="entry name" value="P-loop containing nucleoside triphosphate hydrolases"/>
    <property type="match status" value="1"/>
</dbReference>
<name>A0A1D6IW99_MAIZE</name>
<gene>
    <name evidence="7" type="ORF">ZEAMMB73_Zm00001d023841</name>
</gene>
<proteinExistence type="inferred from homology"/>
<dbReference type="PROSITE" id="PS50021">
    <property type="entry name" value="CH"/>
    <property type="match status" value="1"/>
</dbReference>
<keyword evidence="4" id="KW-0547">Nucleotide-binding</keyword>
<dbReference type="CDD" id="cd21203">
    <property type="entry name" value="CH_AtKIN14-like"/>
    <property type="match status" value="1"/>
</dbReference>
<keyword evidence="2" id="KW-0493">Microtubule</keyword>
<evidence type="ECO:0000256" key="2">
    <source>
        <dbReference type="ARBA" id="ARBA00022701"/>
    </source>
</evidence>
<evidence type="ECO:0000256" key="6">
    <source>
        <dbReference type="SAM" id="MobiDB-lite"/>
    </source>
</evidence>
<dbReference type="Pfam" id="PF00225">
    <property type="entry name" value="Kinesin"/>
    <property type="match status" value="1"/>
</dbReference>
<sequence length="892" mass="97612">MAMAAAVLEEALRWGGGSVGDDNVAARRAEEAAIRRHEAASWLRKTVGIVCAKDLPEEPSEEEFQLGLRNGIVLCNALNKVQPGAIPKIVGVQSDTAVPADGSALCAYQYFENLRNFVVVIQDFGLPTFEVSDLEKGGKSVRIVDCVLALKSFSEKEATLNGFRGEQNLSLDCSPESYEITSDNLSTIIRTILLDKKPEEIPLIVESLLNKVIQEYELRFANQNLMDEEKQNNLTTKEEASFAVNGSNAAQKFHLKAEINFDLQHKQIKGLRGTVSSIKSGMEQLKLHYSEEFTKLGKHLYTISNAASGYHKVLEENRKLYNQIQDLKGNIRVYCRVRPFLPGQISSLSSVAGMEERTITIMTPTKYGKDGNKSFTFNKVFGPAATQDEVFSDMQPLIRSVLDGFNVCIFAYGQTGSGKTYTMSGPKVLTEESLGVNYKALNDLFNLQAQRKGTIDYDISVQMIEIYNEQKGLAVPDASIVPVTSTSDVVELMNQGQKNRAVGSTAINDRSSRSHSCLTVHVQGRDLTSGTVLRGCMHLVDLAGSERVDKSEVVGDRLKEAQYINKSLSALGDVIASLSQKNTHVPYRNSKLTQLLQDSLGGQAKTLMFVHISPELDAAGETISTLKFAERVASVELGAAKQNKEGSEIRELKEQIASLKAALAKKEGEPENILSTRSSPSIYRIRKGNATPATPKDRQPMEEVGSLEVQNVFTPAQKRSKMHLLGILTENNSSNSVQNCNVPQKEIGLGGWVDKMALGDNHFENSNSILELEPDTAQLPTSFYHQRYSPVQQSCRTESVPSLGLHGFDSATSCSNQEIVVSTMGLKASGVANRGASTVKKYEATSTRSTNLASKSPLLQKKLQTPTRNRNQLTSSTIGGRRTPNGKIGIAK</sequence>
<dbReference type="InterPro" id="IPR027417">
    <property type="entry name" value="P-loop_NTPase"/>
</dbReference>
<dbReference type="GO" id="GO:0005874">
    <property type="term" value="C:microtubule"/>
    <property type="evidence" value="ECO:0007669"/>
    <property type="project" value="UniProtKB-KW"/>
</dbReference>
<evidence type="ECO:0000256" key="5">
    <source>
        <dbReference type="SAM" id="Coils"/>
    </source>
</evidence>
<dbReference type="SUPFAM" id="SSF47576">
    <property type="entry name" value="Calponin-homology domain, CH-domain"/>
    <property type="match status" value="1"/>
</dbReference>
<dbReference type="PRINTS" id="PR00380">
    <property type="entry name" value="KINESINHEAVY"/>
</dbReference>
<dbReference type="Gene3D" id="3.40.850.10">
    <property type="entry name" value="Kinesin motor domain"/>
    <property type="match status" value="2"/>
</dbReference>
<keyword evidence="4" id="KW-0067">ATP-binding</keyword>
<organism evidence="7">
    <name type="scientific">Zea mays</name>
    <name type="common">Maize</name>
    <dbReference type="NCBI Taxonomy" id="4577"/>
    <lineage>
        <taxon>Eukaryota</taxon>
        <taxon>Viridiplantae</taxon>
        <taxon>Streptophyta</taxon>
        <taxon>Embryophyta</taxon>
        <taxon>Tracheophyta</taxon>
        <taxon>Spermatophyta</taxon>
        <taxon>Magnoliopsida</taxon>
        <taxon>Liliopsida</taxon>
        <taxon>Poales</taxon>
        <taxon>Poaceae</taxon>
        <taxon>PACMAD clade</taxon>
        <taxon>Panicoideae</taxon>
        <taxon>Andropogonodae</taxon>
        <taxon>Andropogoneae</taxon>
        <taxon>Tripsacinae</taxon>
        <taxon>Zea</taxon>
    </lineage>
</organism>
<comment type="similarity">
    <text evidence="1">Belongs to the TRAFAC class myosin-kinesin ATPase superfamily. Kinesin family. KIN-14 subfamily.</text>
</comment>
<feature type="binding site" evidence="4">
    <location>
        <begin position="413"/>
        <end position="420"/>
    </location>
    <ligand>
        <name>ATP</name>
        <dbReference type="ChEBI" id="CHEBI:30616"/>
    </ligand>
</feature>
<keyword evidence="5" id="KW-0175">Coiled coil</keyword>
<keyword evidence="3 4" id="KW-0505">Motor protein</keyword>
<dbReference type="GO" id="GO:0005524">
    <property type="term" value="F:ATP binding"/>
    <property type="evidence" value="ECO:0007669"/>
    <property type="project" value="UniProtKB-UniRule"/>
</dbReference>
<accession>A0A1D6IW99</accession>
<dbReference type="InterPro" id="IPR036961">
    <property type="entry name" value="Kinesin_motor_dom_sf"/>
</dbReference>
<dbReference type="SMART" id="SM00033">
    <property type="entry name" value="CH"/>
    <property type="match status" value="1"/>
</dbReference>
<dbReference type="FunFam" id="3.40.850.10:FF:000111">
    <property type="entry name" value="p-loop nucleoside triphosphate hydrolase superfamily protein with CH (Calponin Homology) domain"/>
    <property type="match status" value="1"/>
</dbReference>
<dbReference type="GO" id="GO:0008017">
    <property type="term" value="F:microtubule binding"/>
    <property type="evidence" value="ECO:0007669"/>
    <property type="project" value="InterPro"/>
</dbReference>
<dbReference type="GO" id="GO:0007018">
    <property type="term" value="P:microtubule-based movement"/>
    <property type="evidence" value="ECO:0007669"/>
    <property type="project" value="InterPro"/>
</dbReference>
<dbReference type="PROSITE" id="PS50067">
    <property type="entry name" value="KINESIN_MOTOR_2"/>
    <property type="match status" value="1"/>
</dbReference>
<dbReference type="Pfam" id="PF00307">
    <property type="entry name" value="CH"/>
    <property type="match status" value="1"/>
</dbReference>
<dbReference type="GO" id="GO:0003777">
    <property type="term" value="F:microtubule motor activity"/>
    <property type="evidence" value="ECO:0007669"/>
    <property type="project" value="InterPro"/>
</dbReference>
<feature type="compositionally biased region" description="Polar residues" evidence="6">
    <location>
        <begin position="862"/>
        <end position="878"/>
    </location>
</feature>
<feature type="coiled-coil region" evidence="5">
    <location>
        <begin position="642"/>
        <end position="669"/>
    </location>
</feature>
<evidence type="ECO:0000256" key="4">
    <source>
        <dbReference type="PROSITE-ProRule" id="PRU00283"/>
    </source>
</evidence>
<keyword evidence="7" id="KW-0378">Hydrolase</keyword>
<evidence type="ECO:0000256" key="1">
    <source>
        <dbReference type="ARBA" id="ARBA00010899"/>
    </source>
</evidence>
<dbReference type="InterPro" id="IPR001752">
    <property type="entry name" value="Kinesin_motor_dom"/>
</dbReference>
<dbReference type="AlphaFoldDB" id="A0A1D6IW99"/>
<feature type="compositionally biased region" description="Polar residues" evidence="6">
    <location>
        <begin position="844"/>
        <end position="854"/>
    </location>
</feature>
<evidence type="ECO:0000313" key="7">
    <source>
        <dbReference type="EMBL" id="AQK40216.1"/>
    </source>
</evidence>
<dbReference type="FunFam" id="3.40.850.10:FF:000178">
    <property type="entry name" value="Kinesin-related protein3"/>
    <property type="match status" value="1"/>
</dbReference>
<dbReference type="InterPro" id="IPR036872">
    <property type="entry name" value="CH_dom_sf"/>
</dbReference>
<reference evidence="7" key="1">
    <citation type="submission" date="2015-12" db="EMBL/GenBank/DDBJ databases">
        <title>Update maize B73 reference genome by single molecule sequencing technologies.</title>
        <authorList>
            <consortium name="Maize Genome Sequencing Project"/>
            <person name="Ware D."/>
        </authorList>
    </citation>
    <scope>NUCLEOTIDE SEQUENCE</scope>
    <source>
        <tissue evidence="7">Seedling</tissue>
    </source>
</reference>
<evidence type="ECO:0000256" key="3">
    <source>
        <dbReference type="ARBA" id="ARBA00023175"/>
    </source>
</evidence>
<dbReference type="Gene3D" id="1.10.418.10">
    <property type="entry name" value="Calponin-like domain"/>
    <property type="match status" value="1"/>
</dbReference>
<dbReference type="SMART" id="SM00129">
    <property type="entry name" value="KISc"/>
    <property type="match status" value="1"/>
</dbReference>
<feature type="region of interest" description="Disordered" evidence="6">
    <location>
        <begin position="842"/>
        <end position="892"/>
    </location>
</feature>
<protein>
    <submittedName>
        <fullName evidence="7">p-loop nucleoside triphosphate hydrolase superfamily protein with CH (Calponin Homology) domain</fullName>
    </submittedName>
</protein>
<dbReference type="GO" id="GO:0016787">
    <property type="term" value="F:hydrolase activity"/>
    <property type="evidence" value="ECO:0007669"/>
    <property type="project" value="UniProtKB-KW"/>
</dbReference>
<dbReference type="PANTHER" id="PTHR47972:SF31">
    <property type="entry name" value="KINESIN-LIKE PROTEIN KIN-14Q"/>
    <property type="match status" value="1"/>
</dbReference>
<dbReference type="PANTHER" id="PTHR47972">
    <property type="entry name" value="KINESIN-LIKE PROTEIN KLP-3"/>
    <property type="match status" value="1"/>
</dbReference>
<dbReference type="InterPro" id="IPR001715">
    <property type="entry name" value="CH_dom"/>
</dbReference>
<dbReference type="InterPro" id="IPR027640">
    <property type="entry name" value="Kinesin-like_fam"/>
</dbReference>
<dbReference type="ExpressionAtlas" id="A0A1D6IW99">
    <property type="expression patterns" value="baseline and differential"/>
</dbReference>